<dbReference type="Proteomes" id="UP000515806">
    <property type="component" value="Chromosome"/>
</dbReference>
<reference evidence="1 2" key="1">
    <citation type="submission" date="2020-08" db="EMBL/GenBank/DDBJ databases">
        <title>Genome sequence of Pedobacter roseus KACC 11594T.</title>
        <authorList>
            <person name="Hyun D.-W."/>
            <person name="Bae J.-W."/>
        </authorList>
    </citation>
    <scope>NUCLEOTIDE SEQUENCE [LARGE SCALE GENOMIC DNA]</scope>
    <source>
        <strain evidence="1 2">KACC 11594</strain>
    </source>
</reference>
<name>A0A7G9QJ42_9SPHI</name>
<dbReference type="KEGG" id="proe:H9L23_04485"/>
<keyword evidence="1" id="KW-0121">Carboxypeptidase</keyword>
<sequence length="252" mass="28856">MSSSFKIQIANPCKEQWELMQPHANGKFCGSCQKSVIDFTNFTDAELKRWFSENKGKNCGRLKPEQLDRLISAKDNYTLGRFKPSLIAASLLAFLSFPKLSDAKVIKPPFSQTERYHSSTAFEKKTEILADTLKTIKGRVIDKDDKQPLPSVSVMVNQRLAFASTDEKGNFEIKLPSDFDDKNCTLTITYIGYKPLYSTVNLSTNKILNLELRASSEIMGDIVITRTPFWKRVYYKTRNQLRDINPLYTRKN</sequence>
<dbReference type="EMBL" id="CP060723">
    <property type="protein sequence ID" value="QNN43367.1"/>
    <property type="molecule type" value="Genomic_DNA"/>
</dbReference>
<protein>
    <submittedName>
        <fullName evidence="1">Carboxypeptidase-like regulatory domain-containing protein</fullName>
    </submittedName>
</protein>
<dbReference type="Gene3D" id="2.60.40.1120">
    <property type="entry name" value="Carboxypeptidase-like, regulatory domain"/>
    <property type="match status" value="1"/>
</dbReference>
<dbReference type="InterPro" id="IPR008969">
    <property type="entry name" value="CarboxyPept-like_regulatory"/>
</dbReference>
<gene>
    <name evidence="1" type="ORF">H9L23_04485</name>
</gene>
<dbReference type="Pfam" id="PF13715">
    <property type="entry name" value="CarbopepD_reg_2"/>
    <property type="match status" value="1"/>
</dbReference>
<evidence type="ECO:0000313" key="1">
    <source>
        <dbReference type="EMBL" id="QNN43367.1"/>
    </source>
</evidence>
<organism evidence="1 2">
    <name type="scientific">Pedobacter roseus</name>
    <dbReference type="NCBI Taxonomy" id="336820"/>
    <lineage>
        <taxon>Bacteria</taxon>
        <taxon>Pseudomonadati</taxon>
        <taxon>Bacteroidota</taxon>
        <taxon>Sphingobacteriia</taxon>
        <taxon>Sphingobacteriales</taxon>
        <taxon>Sphingobacteriaceae</taxon>
        <taxon>Pedobacter</taxon>
    </lineage>
</organism>
<accession>A0A7G9QJ42</accession>
<proteinExistence type="predicted"/>
<dbReference type="AlphaFoldDB" id="A0A7G9QJ42"/>
<keyword evidence="1" id="KW-0378">Hydrolase</keyword>
<dbReference type="SUPFAM" id="SSF49464">
    <property type="entry name" value="Carboxypeptidase regulatory domain-like"/>
    <property type="match status" value="1"/>
</dbReference>
<dbReference type="RefSeq" id="WP_187593849.1">
    <property type="nucleotide sequence ID" value="NZ_CP060723.1"/>
</dbReference>
<evidence type="ECO:0000313" key="2">
    <source>
        <dbReference type="Proteomes" id="UP000515806"/>
    </source>
</evidence>
<keyword evidence="2" id="KW-1185">Reference proteome</keyword>
<dbReference type="GO" id="GO:0004180">
    <property type="term" value="F:carboxypeptidase activity"/>
    <property type="evidence" value="ECO:0007669"/>
    <property type="project" value="UniProtKB-KW"/>
</dbReference>
<keyword evidence="1" id="KW-0645">Protease</keyword>